<dbReference type="EMBL" id="JACHIA010000006">
    <property type="protein sequence ID" value="MBB6070908.1"/>
    <property type="molecule type" value="Genomic_DNA"/>
</dbReference>
<dbReference type="RefSeq" id="WP_170033311.1">
    <property type="nucleotide sequence ID" value="NZ_JABDTL010000001.1"/>
</dbReference>
<keyword evidence="6" id="KW-1185">Reference proteome</keyword>
<protein>
    <submittedName>
        <fullName evidence="5">Type I restriction enzyme S subunit</fullName>
        <ecNumber evidence="5">3.1.21.3</ecNumber>
    </submittedName>
</protein>
<evidence type="ECO:0000259" key="4">
    <source>
        <dbReference type="Pfam" id="PF01420"/>
    </source>
</evidence>
<organism evidence="5 6">
    <name type="scientific">Longimicrobium terrae</name>
    <dbReference type="NCBI Taxonomy" id="1639882"/>
    <lineage>
        <taxon>Bacteria</taxon>
        <taxon>Pseudomonadati</taxon>
        <taxon>Gemmatimonadota</taxon>
        <taxon>Longimicrobiia</taxon>
        <taxon>Longimicrobiales</taxon>
        <taxon>Longimicrobiaceae</taxon>
        <taxon>Longimicrobium</taxon>
    </lineage>
</organism>
<dbReference type="GO" id="GO:0009307">
    <property type="term" value="P:DNA restriction-modification system"/>
    <property type="evidence" value="ECO:0007669"/>
    <property type="project" value="UniProtKB-KW"/>
</dbReference>
<dbReference type="SUPFAM" id="SSF116734">
    <property type="entry name" value="DNA methylase specificity domain"/>
    <property type="match status" value="2"/>
</dbReference>
<sequence>MKPETLLEHFDVIADAPNGVQRLRELILRLGIRGLLVPQNPDEDAATVLLETLKAQHANVSRKGASRQAASSLHPEEQPYLLPPGWLWTRLSTVGAIVGGGTPPTHVEVNWAEPGVPWLTPADLNGLRGKYVYKGRRDISAAGLEHSSAQLLPAGTVLLSSRAPIGYVAIAGNPLATNQGFKSCVPFIPGMSEYIYRFLQAVAPDLDRNASGTTFREISGKSVGGLLFPLPPLDEQARIIAKIDRLMLMCDELDRHKKGASAKQSQLNRAAMHQLGSVRSSCATAPSVKPPGVIQSLDLVVATPESVSGLRMAITQLAIMGKLIPQSDEDGTADQLLLEVSNEKKKLCAESVIRAPSAPAPLTADIPFAIPDTWKWVRLHEIVAAITDGDHQPPPLAPSGVPFLVIGNVRTGALDFSRTRFVPQVYYDRLAPIRKPASGDLLYTVTGSYGIPILVQDSRIFCVQRHIAILKTLKCMDSEYLHLLLRSSLVADQAKNRATGIAQKTVSLEALRSFVVPVPPRKEQRRIVDRVSDLMLLCDRCEDKLVSAGEHADAVARAALLQYAVPIVSGGHRWGISV</sequence>
<evidence type="ECO:0000256" key="2">
    <source>
        <dbReference type="ARBA" id="ARBA00022747"/>
    </source>
</evidence>
<dbReference type="InterPro" id="IPR044946">
    <property type="entry name" value="Restrct_endonuc_typeI_TRD_sf"/>
</dbReference>
<evidence type="ECO:0000256" key="3">
    <source>
        <dbReference type="ARBA" id="ARBA00023125"/>
    </source>
</evidence>
<dbReference type="GO" id="GO:0003677">
    <property type="term" value="F:DNA binding"/>
    <property type="evidence" value="ECO:0007669"/>
    <property type="project" value="UniProtKB-KW"/>
</dbReference>
<accession>A0A841GYW1</accession>
<comment type="caution">
    <text evidence="5">The sequence shown here is derived from an EMBL/GenBank/DDBJ whole genome shotgun (WGS) entry which is preliminary data.</text>
</comment>
<dbReference type="Gene3D" id="3.90.220.20">
    <property type="entry name" value="DNA methylase specificity domains"/>
    <property type="match status" value="2"/>
</dbReference>
<dbReference type="PANTHER" id="PTHR43140">
    <property type="entry name" value="TYPE-1 RESTRICTION ENZYME ECOKI SPECIFICITY PROTEIN"/>
    <property type="match status" value="1"/>
</dbReference>
<evidence type="ECO:0000256" key="1">
    <source>
        <dbReference type="ARBA" id="ARBA00010923"/>
    </source>
</evidence>
<feature type="domain" description="Type I restriction modification DNA specificity" evidence="4">
    <location>
        <begin position="438"/>
        <end position="536"/>
    </location>
</feature>
<dbReference type="GO" id="GO:0009035">
    <property type="term" value="F:type I site-specific deoxyribonuclease activity"/>
    <property type="evidence" value="ECO:0007669"/>
    <property type="project" value="UniProtKB-EC"/>
</dbReference>
<dbReference type="AlphaFoldDB" id="A0A841GYW1"/>
<dbReference type="CDD" id="cd17273">
    <property type="entry name" value="RMtype1_S_EcoJA69PI-TRD1-CR1_like"/>
    <property type="match status" value="1"/>
</dbReference>
<evidence type="ECO:0000313" key="6">
    <source>
        <dbReference type="Proteomes" id="UP000582837"/>
    </source>
</evidence>
<comment type="similarity">
    <text evidence="1">Belongs to the type-I restriction system S methylase family.</text>
</comment>
<dbReference type="Pfam" id="PF01420">
    <property type="entry name" value="Methylase_S"/>
    <property type="match status" value="2"/>
</dbReference>
<reference evidence="5 6" key="1">
    <citation type="submission" date="2020-08" db="EMBL/GenBank/DDBJ databases">
        <title>Genomic Encyclopedia of Type Strains, Phase IV (KMG-IV): sequencing the most valuable type-strain genomes for metagenomic binning, comparative biology and taxonomic classification.</title>
        <authorList>
            <person name="Goeker M."/>
        </authorList>
    </citation>
    <scope>NUCLEOTIDE SEQUENCE [LARGE SCALE GENOMIC DNA]</scope>
    <source>
        <strain evidence="5 6">DSM 29007</strain>
    </source>
</reference>
<dbReference type="Proteomes" id="UP000582837">
    <property type="component" value="Unassembled WGS sequence"/>
</dbReference>
<feature type="domain" description="Type I restriction modification DNA specificity" evidence="4">
    <location>
        <begin position="86"/>
        <end position="257"/>
    </location>
</feature>
<proteinExistence type="inferred from homology"/>
<name>A0A841GYW1_9BACT</name>
<dbReference type="InterPro" id="IPR051212">
    <property type="entry name" value="Type-I_RE_S_subunit"/>
</dbReference>
<dbReference type="EC" id="3.1.21.3" evidence="5"/>
<dbReference type="PANTHER" id="PTHR43140:SF1">
    <property type="entry name" value="TYPE I RESTRICTION ENZYME ECOKI SPECIFICITY SUBUNIT"/>
    <property type="match status" value="1"/>
</dbReference>
<dbReference type="InterPro" id="IPR000055">
    <property type="entry name" value="Restrct_endonuc_typeI_TRD"/>
</dbReference>
<keyword evidence="3" id="KW-0238">DNA-binding</keyword>
<keyword evidence="2" id="KW-0680">Restriction system</keyword>
<evidence type="ECO:0000313" key="5">
    <source>
        <dbReference type="EMBL" id="MBB6070908.1"/>
    </source>
</evidence>
<gene>
    <name evidence="5" type="ORF">HNQ61_002530</name>
</gene>
<keyword evidence="5" id="KW-0378">Hydrolase</keyword>